<evidence type="ECO:0000313" key="2">
    <source>
        <dbReference type="Proteomes" id="UP000481861"/>
    </source>
</evidence>
<dbReference type="PANTHER" id="PTHR40257">
    <property type="match status" value="1"/>
</dbReference>
<dbReference type="Gene3D" id="3.30.70.100">
    <property type="match status" value="1"/>
</dbReference>
<proteinExistence type="predicted"/>
<dbReference type="EMBL" id="JAADJZ010000015">
    <property type="protein sequence ID" value="KAF2869971.1"/>
    <property type="molecule type" value="Genomic_DNA"/>
</dbReference>
<protein>
    <submittedName>
        <fullName evidence="1">Uncharacterized protein</fullName>
    </submittedName>
</protein>
<evidence type="ECO:0000313" key="1">
    <source>
        <dbReference type="EMBL" id="KAF2869971.1"/>
    </source>
</evidence>
<sequence length="169" mass="18092">MAPQLLNYITISTLSTTIPATTPIYMLNLLRFRPTAVYGPDAPPAISSLPPVSGYAAYYTRYLPTVMPLMPAGAAPVFVGKPLANLVASAALVGDKQADGEFGQHESEGEGEGEGVAGVEWDAVAIVRYESFGDFKTMATSDVYRETAMPHRVAAVEAYKLVVCEELKM</sequence>
<keyword evidence="2" id="KW-1185">Reference proteome</keyword>
<name>A0A7C8I7B6_9PLEO</name>
<accession>A0A7C8I7B6</accession>
<gene>
    <name evidence="1" type="ORF">BDV95DRAFT_93043</name>
</gene>
<reference evidence="1 2" key="1">
    <citation type="submission" date="2020-01" db="EMBL/GenBank/DDBJ databases">
        <authorList>
            <consortium name="DOE Joint Genome Institute"/>
            <person name="Haridas S."/>
            <person name="Albert R."/>
            <person name="Binder M."/>
            <person name="Bloem J."/>
            <person name="Labutti K."/>
            <person name="Salamov A."/>
            <person name="Andreopoulos B."/>
            <person name="Baker S.E."/>
            <person name="Barry K."/>
            <person name="Bills G."/>
            <person name="Bluhm B.H."/>
            <person name="Cannon C."/>
            <person name="Castanera R."/>
            <person name="Culley D.E."/>
            <person name="Daum C."/>
            <person name="Ezra D."/>
            <person name="Gonzalez J.B."/>
            <person name="Henrissat B."/>
            <person name="Kuo A."/>
            <person name="Liang C."/>
            <person name="Lipzen A."/>
            <person name="Lutzoni F."/>
            <person name="Magnuson J."/>
            <person name="Mondo S."/>
            <person name="Nolan M."/>
            <person name="Ohm R."/>
            <person name="Pangilinan J."/>
            <person name="Park H.-J.H."/>
            <person name="Ramirez L."/>
            <person name="Alfaro M."/>
            <person name="Sun H."/>
            <person name="Tritt A."/>
            <person name="Yoshinaga Y."/>
            <person name="Zwiers L.-H.L."/>
            <person name="Turgeon B.G."/>
            <person name="Goodwin S.B."/>
            <person name="Spatafora J.W."/>
            <person name="Crous P.W."/>
            <person name="Grigoriev I.V."/>
        </authorList>
    </citation>
    <scope>NUCLEOTIDE SEQUENCE [LARGE SCALE GENOMIC DNA]</scope>
    <source>
        <strain evidence="1 2">CBS 611.86</strain>
    </source>
</reference>
<dbReference type="Proteomes" id="UP000481861">
    <property type="component" value="Unassembled WGS sequence"/>
</dbReference>
<organism evidence="1 2">
    <name type="scientific">Massariosphaeria phaeospora</name>
    <dbReference type="NCBI Taxonomy" id="100035"/>
    <lineage>
        <taxon>Eukaryota</taxon>
        <taxon>Fungi</taxon>
        <taxon>Dikarya</taxon>
        <taxon>Ascomycota</taxon>
        <taxon>Pezizomycotina</taxon>
        <taxon>Dothideomycetes</taxon>
        <taxon>Pleosporomycetidae</taxon>
        <taxon>Pleosporales</taxon>
        <taxon>Pleosporales incertae sedis</taxon>
        <taxon>Massariosphaeria</taxon>
    </lineage>
</organism>
<dbReference type="AlphaFoldDB" id="A0A7C8I7B6"/>
<comment type="caution">
    <text evidence="1">The sequence shown here is derived from an EMBL/GenBank/DDBJ whole genome shotgun (WGS) entry which is preliminary data.</text>
</comment>
<dbReference type="PANTHER" id="PTHR40257:SF1">
    <property type="entry name" value="DUF1330 DOMAIN-CONTAINING PROTEIN"/>
    <property type="match status" value="1"/>
</dbReference>
<dbReference type="OrthoDB" id="3500395at2759"/>